<dbReference type="CDD" id="cd02663">
    <property type="entry name" value="Peptidase_C19G"/>
    <property type="match status" value="1"/>
</dbReference>
<dbReference type="SUPFAM" id="SSF54001">
    <property type="entry name" value="Cysteine proteinases"/>
    <property type="match status" value="1"/>
</dbReference>
<dbReference type="InterPro" id="IPR018200">
    <property type="entry name" value="USP_CS"/>
</dbReference>
<feature type="compositionally biased region" description="Polar residues" evidence="6">
    <location>
        <begin position="208"/>
        <end position="236"/>
    </location>
</feature>
<feature type="region of interest" description="Disordered" evidence="6">
    <location>
        <begin position="347"/>
        <end position="381"/>
    </location>
</feature>
<dbReference type="EMBL" id="DS178275">
    <property type="protein sequence ID" value="EFP80322.2"/>
    <property type="molecule type" value="Genomic_DNA"/>
</dbReference>
<evidence type="ECO:0000256" key="3">
    <source>
        <dbReference type="ARBA" id="ARBA00012759"/>
    </source>
</evidence>
<feature type="compositionally biased region" description="Basic residues" evidence="6">
    <location>
        <begin position="858"/>
        <end position="872"/>
    </location>
</feature>
<evidence type="ECO:0000256" key="6">
    <source>
        <dbReference type="SAM" id="MobiDB-lite"/>
    </source>
</evidence>
<dbReference type="InterPro" id="IPR038765">
    <property type="entry name" value="Papain-like_cys_pep_sf"/>
</dbReference>
<reference key="1">
    <citation type="submission" date="2007-01" db="EMBL/GenBank/DDBJ databases">
        <title>The Genome Sequence of Puccinia graminis f. sp. tritici Strain CRL 75-36-700-3.</title>
        <authorList>
            <consortium name="The Broad Institute Genome Sequencing Platform"/>
            <person name="Birren B."/>
            <person name="Lander E."/>
            <person name="Galagan J."/>
            <person name="Nusbaum C."/>
            <person name="Devon K."/>
            <person name="Cuomo C."/>
            <person name="Jaffe D."/>
            <person name="Butler J."/>
            <person name="Alvarez P."/>
            <person name="Gnerre S."/>
            <person name="Grabherr M."/>
            <person name="Mauceli E."/>
            <person name="Brockman W."/>
            <person name="Young S."/>
            <person name="LaButti K."/>
            <person name="Sykes S."/>
            <person name="DeCaprio D."/>
            <person name="Crawford M."/>
            <person name="Koehrsen M."/>
            <person name="Engels R."/>
            <person name="Montgomery P."/>
            <person name="Pearson M."/>
            <person name="Howarth C."/>
            <person name="Larson L."/>
            <person name="White J."/>
            <person name="Zeng Q."/>
            <person name="Kodira C."/>
            <person name="Yandava C."/>
            <person name="Alvarado L."/>
            <person name="O'Leary S."/>
            <person name="Szabo L."/>
            <person name="Dean R."/>
            <person name="Schein J."/>
        </authorList>
    </citation>
    <scope>NUCLEOTIDE SEQUENCE</scope>
    <source>
        <strain>CRL 75-36-700-3</strain>
    </source>
</reference>
<reference evidence="9" key="2">
    <citation type="journal article" date="2011" name="Proc. Natl. Acad. Sci. U.S.A.">
        <title>Obligate biotrophy features unraveled by the genomic analysis of rust fungi.</title>
        <authorList>
            <person name="Duplessis S."/>
            <person name="Cuomo C.A."/>
            <person name="Lin Y.-C."/>
            <person name="Aerts A."/>
            <person name="Tisserant E."/>
            <person name="Veneault-Fourrey C."/>
            <person name="Joly D.L."/>
            <person name="Hacquard S."/>
            <person name="Amselem J."/>
            <person name="Cantarel B.L."/>
            <person name="Chiu R."/>
            <person name="Coutinho P.M."/>
            <person name="Feau N."/>
            <person name="Field M."/>
            <person name="Frey P."/>
            <person name="Gelhaye E."/>
            <person name="Goldberg J."/>
            <person name="Grabherr M.G."/>
            <person name="Kodira C.D."/>
            <person name="Kohler A."/>
            <person name="Kuees U."/>
            <person name="Lindquist E.A."/>
            <person name="Lucas S.M."/>
            <person name="Mago R."/>
            <person name="Mauceli E."/>
            <person name="Morin E."/>
            <person name="Murat C."/>
            <person name="Pangilinan J.L."/>
            <person name="Park R."/>
            <person name="Pearson M."/>
            <person name="Quesneville H."/>
            <person name="Rouhier N."/>
            <person name="Sakthikumar S."/>
            <person name="Salamov A.A."/>
            <person name="Schmutz J."/>
            <person name="Selles B."/>
            <person name="Shapiro H."/>
            <person name="Tanguay P."/>
            <person name="Tuskan G.A."/>
            <person name="Henrissat B."/>
            <person name="Van de Peer Y."/>
            <person name="Rouze P."/>
            <person name="Ellis J.G."/>
            <person name="Dodds P.N."/>
            <person name="Schein J.E."/>
            <person name="Zhong S."/>
            <person name="Hamelin R.C."/>
            <person name="Grigoriev I.V."/>
            <person name="Szabo L.J."/>
            <person name="Martin F."/>
        </authorList>
    </citation>
    <scope>NUCLEOTIDE SEQUENCE [LARGE SCALE GENOMIC DNA]</scope>
    <source>
        <strain evidence="9">CRL 75-36-700-3 / race SCCL</strain>
    </source>
</reference>
<dbReference type="GO" id="GO:0004843">
    <property type="term" value="F:cysteine-type deubiquitinase activity"/>
    <property type="evidence" value="ECO:0000318"/>
    <property type="project" value="GO_Central"/>
</dbReference>
<dbReference type="PANTHER" id="PTHR24006:SF733">
    <property type="entry name" value="RE52890P"/>
    <property type="match status" value="1"/>
</dbReference>
<feature type="compositionally biased region" description="Polar residues" evidence="6">
    <location>
        <begin position="1090"/>
        <end position="1119"/>
    </location>
</feature>
<dbReference type="PANTHER" id="PTHR24006">
    <property type="entry name" value="UBIQUITIN CARBOXYL-TERMINAL HYDROLASE"/>
    <property type="match status" value="1"/>
</dbReference>
<dbReference type="KEGG" id="pgr:PGTG_06278"/>
<dbReference type="GO" id="GO:0031647">
    <property type="term" value="P:regulation of protein stability"/>
    <property type="evidence" value="ECO:0000318"/>
    <property type="project" value="GO_Central"/>
</dbReference>
<evidence type="ECO:0000256" key="1">
    <source>
        <dbReference type="ARBA" id="ARBA00000707"/>
    </source>
</evidence>
<feature type="compositionally biased region" description="Polar residues" evidence="6">
    <location>
        <begin position="778"/>
        <end position="795"/>
    </location>
</feature>
<comment type="similarity">
    <text evidence="2">Belongs to the peptidase C19 family.</text>
</comment>
<feature type="region of interest" description="Disordered" evidence="6">
    <location>
        <begin position="591"/>
        <end position="620"/>
    </location>
</feature>
<dbReference type="InParanoid" id="E3K7M4"/>
<dbReference type="GeneID" id="10539330"/>
<dbReference type="eggNOG" id="KOG1864">
    <property type="taxonomic scope" value="Eukaryota"/>
</dbReference>
<organism evidence="8 9">
    <name type="scientific">Puccinia graminis f. sp. tritici (strain CRL 75-36-700-3 / race SCCL)</name>
    <name type="common">Black stem rust fungus</name>
    <dbReference type="NCBI Taxonomy" id="418459"/>
    <lineage>
        <taxon>Eukaryota</taxon>
        <taxon>Fungi</taxon>
        <taxon>Dikarya</taxon>
        <taxon>Basidiomycota</taxon>
        <taxon>Pucciniomycotina</taxon>
        <taxon>Pucciniomycetes</taxon>
        <taxon>Pucciniales</taxon>
        <taxon>Pucciniaceae</taxon>
        <taxon>Puccinia</taxon>
    </lineage>
</organism>
<dbReference type="PROSITE" id="PS00972">
    <property type="entry name" value="USP_1"/>
    <property type="match status" value="1"/>
</dbReference>
<keyword evidence="9" id="KW-1185">Reference proteome</keyword>
<feature type="compositionally biased region" description="Acidic residues" evidence="6">
    <location>
        <begin position="591"/>
        <end position="608"/>
    </location>
</feature>
<feature type="compositionally biased region" description="Low complexity" evidence="6">
    <location>
        <begin position="748"/>
        <end position="762"/>
    </location>
</feature>
<feature type="compositionally biased region" description="Polar residues" evidence="6">
    <location>
        <begin position="835"/>
        <end position="857"/>
    </location>
</feature>
<feature type="compositionally biased region" description="Polar residues" evidence="6">
    <location>
        <begin position="682"/>
        <end position="743"/>
    </location>
</feature>
<dbReference type="OrthoDB" id="27652at2759"/>
<feature type="region of interest" description="Disordered" evidence="6">
    <location>
        <begin position="643"/>
        <end position="989"/>
    </location>
</feature>
<dbReference type="VEuPathDB" id="FungiDB:PGTG_06278"/>
<evidence type="ECO:0000256" key="5">
    <source>
        <dbReference type="ARBA" id="ARBA00022801"/>
    </source>
</evidence>
<feature type="compositionally biased region" description="Low complexity" evidence="6">
    <location>
        <begin position="1214"/>
        <end position="1233"/>
    </location>
</feature>
<dbReference type="PROSITE" id="PS00973">
    <property type="entry name" value="USP_2"/>
    <property type="match status" value="1"/>
</dbReference>
<sequence>MSLLRWMGVNSSGSQSNQNLNSNEAQNDQWWTGSDEKYFGMENFGNTCYANSVLQALYFCKPFRQLLELSSADSHFLLQANQQTAINQSTSSSPQSPNQQHTHILKTPTSSGLSSSSDNLKTHSRNHTRSKSTSLGLDTLQKNHLNQQQQPTSSSSTSPTTRPRSKSNNQLHLSKDLSSSSSSSAASSSSNSKPDQQLQHPNIHLKTDSNTLRLTQNQPSAHSKTPIPTSTSTNASHTKRNWGAADFDQGSLGRIQHTNHNQQNPTSSHLEPETDQDPTICSSLRDLFRHISTQPNSVGAVAPQAFITTLKRYNELFRSTMHQDAHEFLNYLVNSVAEDVFAEQEKKRLEDERSSLLEPTPPSLQNLNNTSTPSSKKGHPRSTWVHRLFEGTLTNETKCLTCETVTQRDESFLDLSINIHQNTSLTACLRQFSASEMLCQKNKFSCDQCCSLQEAEKRMKIKKLPNVLALHLKRFKYQENLQRYTKLTYRVVFPFELKLFNTTDDIQDPDRLYELWAIVVHIGAGPHHGHYVTILKSHGQWLLFDDNIVTRIEERDIQKYYGDTPGVGSGYVLFYQATDLDLMDLMGVPAEPEEAEEDSEVGTDDSDDPIPAIDDSTQGSLFTARSSPLSAEIKKELPQLSSWNGFQSSSVDNPVRKNSAPFSSGLSSSSSSNSHPLPSTSQLQATAGSSSISNRTLSTNDRSELPTSNHSNKPEFSTPPSSQMEDNNPQTSAKVQSPQTKISGTGVLSRSPSTSTKYSSLPRSGPHLAHNPIDVRFSPQSSPESGLLSPFQTGPSLPKNVLPNAPVRTIPNLPSPKTNDESSSRSAMAAFLPTSPLTAPSSNGNSSKPTSASTTPNLHRKFSAKFLRRKKSSASSSSPVQPPPKTADPSPRSSPTVGGNESVGGLGSRSSEQALRNPSVHHYHQPILSSPLGPDSTDKHPHHQQQHFFSPRTTNLGSYRHSLSTALDHSIPGTSSNAPTSLPPSNRNSIHSVFHSISHSSAFIGPSPHLSSSPIPSASGTTTTTTTTTTKGAQAPPATSILTEKQQREIKKASEKANKLAAKHKLKALKDRSNSKFISTTTPFDKDHSTTNSSSSNRLAAQFKFSRTLSPVESHTNNRSHPPLEPPSLSPHYKGIISPTNVTNQERQIITSPSSSASRKSFGSVVGTQAPPPSTASSHYLHHSLPKLGRPHSASLRSSLTHTPNPNPNPNPVSLPHSLPTSNPNQNSNLNSNVKANRISASLANRPSSAKRPSIIGPALAPTHKPAAGSLSDFFMGRKSSSASS</sequence>
<dbReference type="EC" id="3.4.19.12" evidence="3"/>
<dbReference type="GO" id="GO:0016579">
    <property type="term" value="P:protein deubiquitination"/>
    <property type="evidence" value="ECO:0007669"/>
    <property type="project" value="InterPro"/>
</dbReference>
<feature type="domain" description="USP" evidence="7">
    <location>
        <begin position="39"/>
        <end position="578"/>
    </location>
</feature>
<feature type="compositionally biased region" description="Polar residues" evidence="6">
    <location>
        <begin position="643"/>
        <end position="652"/>
    </location>
</feature>
<feature type="compositionally biased region" description="Polar residues" evidence="6">
    <location>
        <begin position="1138"/>
        <end position="1161"/>
    </location>
</feature>
<dbReference type="GO" id="GO:0006508">
    <property type="term" value="P:proteolysis"/>
    <property type="evidence" value="ECO:0007669"/>
    <property type="project" value="UniProtKB-KW"/>
</dbReference>
<comment type="catalytic activity">
    <reaction evidence="1">
        <text>Thiol-dependent hydrolysis of ester, thioester, amide, peptide and isopeptide bonds formed by the C-terminal Gly of ubiquitin (a 76-residue protein attached to proteins as an intracellular targeting signal).</text>
        <dbReference type="EC" id="3.4.19.12"/>
    </reaction>
</comment>
<evidence type="ECO:0000313" key="8">
    <source>
        <dbReference type="EMBL" id="EFP80322.2"/>
    </source>
</evidence>
<gene>
    <name evidence="8" type="ORF">PGTG_06278</name>
</gene>
<feature type="region of interest" description="Disordered" evidence="6">
    <location>
        <begin position="1077"/>
        <end position="1285"/>
    </location>
</feature>
<keyword evidence="4" id="KW-0645">Protease</keyword>
<feature type="compositionally biased region" description="Low complexity" evidence="6">
    <location>
        <begin position="178"/>
        <end position="192"/>
    </location>
</feature>
<dbReference type="STRING" id="418459.E3K7M4"/>
<feature type="region of interest" description="Disordered" evidence="6">
    <location>
        <begin position="87"/>
        <end position="279"/>
    </location>
</feature>
<dbReference type="FunFam" id="3.90.70.10:FF:000161">
    <property type="entry name" value="Related to deubiquitinating enzyme ubh1"/>
    <property type="match status" value="1"/>
</dbReference>
<dbReference type="GO" id="GO:0005829">
    <property type="term" value="C:cytosol"/>
    <property type="evidence" value="ECO:0000318"/>
    <property type="project" value="GO_Central"/>
</dbReference>
<feature type="compositionally biased region" description="Low complexity" evidence="6">
    <location>
        <begin position="1005"/>
        <end position="1030"/>
    </location>
</feature>
<dbReference type="PROSITE" id="PS50235">
    <property type="entry name" value="USP_3"/>
    <property type="match status" value="1"/>
</dbReference>
<evidence type="ECO:0000259" key="7">
    <source>
        <dbReference type="PROSITE" id="PS50235"/>
    </source>
</evidence>
<feature type="compositionally biased region" description="Low complexity" evidence="6">
    <location>
        <begin position="147"/>
        <end position="162"/>
    </location>
</feature>
<dbReference type="Gene3D" id="3.90.70.10">
    <property type="entry name" value="Cysteine proteinases"/>
    <property type="match status" value="2"/>
</dbReference>
<keyword evidence="5" id="KW-0378">Hydrolase</keyword>
<feature type="compositionally biased region" description="Low complexity" evidence="6">
    <location>
        <begin position="87"/>
        <end position="102"/>
    </location>
</feature>
<dbReference type="InterPro" id="IPR001394">
    <property type="entry name" value="Peptidase_C19_UCH"/>
</dbReference>
<accession>E3K7M4</accession>
<feature type="compositionally biased region" description="Polar residues" evidence="6">
    <location>
        <begin position="1239"/>
        <end position="1248"/>
    </location>
</feature>
<evidence type="ECO:0000256" key="4">
    <source>
        <dbReference type="ARBA" id="ARBA00022670"/>
    </source>
</evidence>
<dbReference type="HOGENOM" id="CLU_262739_0_0_1"/>
<feature type="compositionally biased region" description="Polar residues" evidence="6">
    <location>
        <begin position="951"/>
        <end position="988"/>
    </location>
</feature>
<feature type="compositionally biased region" description="Low complexity" evidence="6">
    <location>
        <begin position="659"/>
        <end position="681"/>
    </location>
</feature>
<evidence type="ECO:0000313" key="9">
    <source>
        <dbReference type="Proteomes" id="UP000008783"/>
    </source>
</evidence>
<evidence type="ECO:0000256" key="2">
    <source>
        <dbReference type="ARBA" id="ARBA00009085"/>
    </source>
</evidence>
<feature type="compositionally biased region" description="Polar residues" evidence="6">
    <location>
        <begin position="131"/>
        <end position="146"/>
    </location>
</feature>
<feature type="compositionally biased region" description="Polar residues" evidence="6">
    <location>
        <begin position="363"/>
        <end position="375"/>
    </location>
</feature>
<feature type="compositionally biased region" description="Low complexity" evidence="6">
    <location>
        <begin position="10"/>
        <end position="26"/>
    </location>
</feature>
<feature type="region of interest" description="Disordered" evidence="6">
    <location>
        <begin position="1"/>
        <end position="26"/>
    </location>
</feature>
<feature type="compositionally biased region" description="Polar residues" evidence="6">
    <location>
        <begin position="256"/>
        <end position="269"/>
    </location>
</feature>
<dbReference type="InterPro" id="IPR050164">
    <property type="entry name" value="Peptidase_C19"/>
</dbReference>
<name>E3K7M4_PUCGT</name>
<proteinExistence type="inferred from homology"/>
<dbReference type="GO" id="GO:0005634">
    <property type="term" value="C:nucleus"/>
    <property type="evidence" value="ECO:0000318"/>
    <property type="project" value="GO_Central"/>
</dbReference>
<dbReference type="Proteomes" id="UP000008783">
    <property type="component" value="Unassembled WGS sequence"/>
</dbReference>
<protein>
    <recommendedName>
        <fullName evidence="3">ubiquitinyl hydrolase 1</fullName>
        <ecNumber evidence="3">3.4.19.12</ecNumber>
    </recommendedName>
</protein>
<dbReference type="Pfam" id="PF00443">
    <property type="entry name" value="UCH"/>
    <property type="match status" value="2"/>
</dbReference>
<dbReference type="RefSeq" id="XP_003324741.2">
    <property type="nucleotide sequence ID" value="XM_003324693.2"/>
</dbReference>
<dbReference type="InterPro" id="IPR028889">
    <property type="entry name" value="USP"/>
</dbReference>
<feature type="region of interest" description="Disordered" evidence="6">
    <location>
        <begin position="1005"/>
        <end position="1044"/>
    </location>
</feature>